<dbReference type="AlphaFoldDB" id="A0A552KSA5"/>
<protein>
    <submittedName>
        <fullName evidence="2">Uncharacterized protein</fullName>
    </submittedName>
</protein>
<evidence type="ECO:0000256" key="1">
    <source>
        <dbReference type="SAM" id="MobiDB-lite"/>
    </source>
</evidence>
<feature type="region of interest" description="Disordered" evidence="1">
    <location>
        <begin position="1"/>
        <end position="21"/>
    </location>
</feature>
<name>A0A552KSA5_9CHRO</name>
<organism evidence="2 3">
    <name type="scientific">Microcystis flos-aquae Mf_QC_C_20070823_S10D</name>
    <dbReference type="NCBI Taxonomy" id="2486236"/>
    <lineage>
        <taxon>Bacteria</taxon>
        <taxon>Bacillati</taxon>
        <taxon>Cyanobacteriota</taxon>
        <taxon>Cyanophyceae</taxon>
        <taxon>Oscillatoriophycideae</taxon>
        <taxon>Chroococcales</taxon>
        <taxon>Microcystaceae</taxon>
        <taxon>Microcystis</taxon>
    </lineage>
</organism>
<dbReference type="EMBL" id="SFAM01000111">
    <property type="protein sequence ID" value="TRV10854.1"/>
    <property type="molecule type" value="Genomic_DNA"/>
</dbReference>
<proteinExistence type="predicted"/>
<dbReference type="Proteomes" id="UP000315868">
    <property type="component" value="Unassembled WGS sequence"/>
</dbReference>
<reference evidence="2 3" key="1">
    <citation type="submission" date="2019-01" db="EMBL/GenBank/DDBJ databases">
        <title>Coherence of Microcystis species and biogeography revealed through population genomics.</title>
        <authorList>
            <person name="Perez-Carrascal O.M."/>
            <person name="Terrat Y."/>
            <person name="Giani A."/>
            <person name="Fortin N."/>
            <person name="Tromas N."/>
            <person name="Shapiro B.J."/>
        </authorList>
    </citation>
    <scope>NUCLEOTIDE SEQUENCE [LARGE SCALE GENOMIC DNA]</scope>
    <source>
        <strain evidence="2">Mf_QC_C_20070823_S10D</strain>
    </source>
</reference>
<gene>
    <name evidence="2" type="ORF">EWV45_12875</name>
</gene>
<sequence length="63" mass="7101">MINSQVMNCFSPHPTPHTPHPTPCPHRKAFCCKPQVSRGILPIFPMIDNFLAIEPFHYGNSSL</sequence>
<evidence type="ECO:0000313" key="2">
    <source>
        <dbReference type="EMBL" id="TRV10854.1"/>
    </source>
</evidence>
<comment type="caution">
    <text evidence="2">The sequence shown here is derived from an EMBL/GenBank/DDBJ whole genome shotgun (WGS) entry which is preliminary data.</text>
</comment>
<evidence type="ECO:0000313" key="3">
    <source>
        <dbReference type="Proteomes" id="UP000315868"/>
    </source>
</evidence>
<accession>A0A552KSA5</accession>